<evidence type="ECO:0000313" key="2">
    <source>
        <dbReference type="Proteomes" id="UP000702425"/>
    </source>
</evidence>
<accession>A0ABX2D1K9</accession>
<evidence type="ECO:0000313" key="1">
    <source>
        <dbReference type="EMBL" id="NQE36535.1"/>
    </source>
</evidence>
<proteinExistence type="predicted"/>
<protein>
    <recommendedName>
        <fullName evidence="3">Transposase</fullName>
    </recommendedName>
</protein>
<dbReference type="Proteomes" id="UP000702425">
    <property type="component" value="Unassembled WGS sequence"/>
</dbReference>
<name>A0ABX2D1K9_9CYAN</name>
<dbReference type="EMBL" id="SRRZ01000088">
    <property type="protein sequence ID" value="NQE36535.1"/>
    <property type="molecule type" value="Genomic_DNA"/>
</dbReference>
<dbReference type="RefSeq" id="WP_172190425.1">
    <property type="nucleotide sequence ID" value="NZ_CAWPPK010000305.1"/>
</dbReference>
<organism evidence="1 2">
    <name type="scientific">Microcoleus asticus IPMA8</name>
    <dbReference type="NCBI Taxonomy" id="2563858"/>
    <lineage>
        <taxon>Bacteria</taxon>
        <taxon>Bacillati</taxon>
        <taxon>Cyanobacteriota</taxon>
        <taxon>Cyanophyceae</taxon>
        <taxon>Oscillatoriophycideae</taxon>
        <taxon>Oscillatoriales</taxon>
        <taxon>Microcoleaceae</taxon>
        <taxon>Microcoleus</taxon>
        <taxon>Microcoleus asticus</taxon>
    </lineage>
</organism>
<evidence type="ECO:0008006" key="3">
    <source>
        <dbReference type="Google" id="ProtNLM"/>
    </source>
</evidence>
<reference evidence="1 2" key="1">
    <citation type="journal article" date="2020" name="Sci. Rep.">
        <title>A novel cyanobacterial geosmin producer, revising GeoA distribution and dispersion patterns in Bacteria.</title>
        <authorList>
            <person name="Churro C."/>
            <person name="Semedo-Aguiar A.P."/>
            <person name="Silva A.D."/>
            <person name="Pereira-Leal J.B."/>
            <person name="Leite R.B."/>
        </authorList>
    </citation>
    <scope>NUCLEOTIDE SEQUENCE [LARGE SCALE GENOMIC DNA]</scope>
    <source>
        <strain evidence="1 2">IPMA8</strain>
    </source>
</reference>
<keyword evidence="2" id="KW-1185">Reference proteome</keyword>
<sequence>MLGLKFAINPRYTSQTCDRCLHIHPAGVNPIGLEKALNADIVAGMAMLI</sequence>
<gene>
    <name evidence="1" type="ORF">E5S67_04300</name>
</gene>
<comment type="caution">
    <text evidence="1">The sequence shown here is derived from an EMBL/GenBank/DDBJ whole genome shotgun (WGS) entry which is preliminary data.</text>
</comment>